<gene>
    <name evidence="1" type="ORF">LZ012_14320</name>
</gene>
<name>A0ABS9K4R4_9RHOO</name>
<dbReference type="InterPro" id="IPR036008">
    <property type="entry name" value="Aconitase_4Fe-4S_dom"/>
</dbReference>
<accession>A0ABS9K4R4</accession>
<reference evidence="1" key="1">
    <citation type="submission" date="2022-01" db="EMBL/GenBank/DDBJ databases">
        <authorList>
            <person name="Jo J.-H."/>
            <person name="Im W.-T."/>
        </authorList>
    </citation>
    <scope>NUCLEOTIDE SEQUENCE</scope>
    <source>
        <strain evidence="1">XY25</strain>
    </source>
</reference>
<protein>
    <submittedName>
        <fullName evidence="1">Uncharacterized protein</fullName>
    </submittedName>
</protein>
<dbReference type="Gene3D" id="3.40.1060.10">
    <property type="entry name" value="Aconitase, Domain 2"/>
    <property type="match status" value="1"/>
</dbReference>
<evidence type="ECO:0000313" key="1">
    <source>
        <dbReference type="EMBL" id="MCG2578167.1"/>
    </source>
</evidence>
<dbReference type="SUPFAM" id="SSF53732">
    <property type="entry name" value="Aconitase iron-sulfur domain"/>
    <property type="match status" value="1"/>
</dbReference>
<dbReference type="EMBL" id="JAKLTN010000002">
    <property type="protein sequence ID" value="MCG2578167.1"/>
    <property type="molecule type" value="Genomic_DNA"/>
</dbReference>
<sequence length="55" mass="6072">MALKVEQAFDLSDTDAERSAAACAVALNKEPMVECMRSNITLMKWMIAEGRMPVP</sequence>
<organism evidence="1 2">
    <name type="scientific">Dechloromonas hankyongensis</name>
    <dbReference type="NCBI Taxonomy" id="2908002"/>
    <lineage>
        <taxon>Bacteria</taxon>
        <taxon>Pseudomonadati</taxon>
        <taxon>Pseudomonadota</taxon>
        <taxon>Betaproteobacteria</taxon>
        <taxon>Rhodocyclales</taxon>
        <taxon>Azonexaceae</taxon>
        <taxon>Dechloromonas</taxon>
    </lineage>
</organism>
<dbReference type="InterPro" id="IPR015932">
    <property type="entry name" value="Aconitase_dom2"/>
</dbReference>
<proteinExistence type="predicted"/>
<dbReference type="Proteomes" id="UP001165384">
    <property type="component" value="Unassembled WGS sequence"/>
</dbReference>
<keyword evidence="2" id="KW-1185">Reference proteome</keyword>
<comment type="caution">
    <text evidence="1">The sequence shown here is derived from an EMBL/GenBank/DDBJ whole genome shotgun (WGS) entry which is preliminary data.</text>
</comment>
<evidence type="ECO:0000313" key="2">
    <source>
        <dbReference type="Proteomes" id="UP001165384"/>
    </source>
</evidence>